<dbReference type="Pfam" id="PF03435">
    <property type="entry name" value="Sacchrp_dh_NADP"/>
    <property type="match status" value="1"/>
</dbReference>
<feature type="domain" description="Saccharopine dehydrogenase NADP binding" evidence="2">
    <location>
        <begin position="168"/>
        <end position="277"/>
    </location>
</feature>
<evidence type="ECO:0000313" key="3">
    <source>
        <dbReference type="EMBL" id="TDC92058.1"/>
    </source>
</evidence>
<dbReference type="InterPro" id="IPR036291">
    <property type="entry name" value="NAD(P)-bd_dom_sf"/>
</dbReference>
<dbReference type="SUPFAM" id="SSF51735">
    <property type="entry name" value="NAD(P)-binding Rossmann-fold domains"/>
    <property type="match status" value="1"/>
</dbReference>
<gene>
    <name evidence="3" type="ORF">E1292_42035</name>
</gene>
<comment type="caution">
    <text evidence="3">The sequence shown here is derived from an EMBL/GenBank/DDBJ whole genome shotgun (WGS) entry which is preliminary data.</text>
</comment>
<proteinExistence type="predicted"/>
<protein>
    <recommendedName>
        <fullName evidence="2">Saccharopine dehydrogenase NADP binding domain-containing protein</fullName>
    </recommendedName>
</protein>
<feature type="compositionally biased region" description="Basic residues" evidence="1">
    <location>
        <begin position="53"/>
        <end position="70"/>
    </location>
</feature>
<dbReference type="PANTHER" id="PTHR43781:SF1">
    <property type="entry name" value="SACCHAROPINE DEHYDROGENASE"/>
    <property type="match status" value="1"/>
</dbReference>
<name>A0A4R4UJD2_9ACTN</name>
<sequence>MRARPRPARLPRGGPGPRPEDRAGILARTGARGRPGRARRLRRPGPRRDRQPLRRAVRHLARRPPGRRRPWPGPPARARRPRLPGFQAELHRRHPLRPRAVRGRHHVPAPERRHQPRTDPPGRHDGVLAGPLPGTARRTRRRRRPLHLPRPGPRRRSGQADHRDDRVIGILGGYGAVGATTALLLTGRAANNAAGRSPAASGVRVGGRDGAAARRFVAGALGGEGEAWQVDAFDPEALARFCRGCQVVVSCAGPSYLLRDRVARAAFAAGADYVDAAGDAASFAGLSATGTGGRTAVISAGMLPGLTGLLPRHLATLPRNGPSGGDGQSLGLDVRDGQPLELDVRDGQSLGLDVRDGQPLRLDVYTGGLDRLTPAAAGDFLLAGQEEQGAALAGWRDGGKVARALTPAHDVELPYFPGPVTAYPYLSAEAERVAADLGLAEARWYNVITGDRVLATASTATSAADLARVAELELAGRTPYYVLLFQLTGAHGTGTRTSTLVVRTADSYALTAAVAAHAARAVLAGDVPEGLHHADAVLDPARMLADLEGVATAEITDAVAPIDLAAPAFEEGAL</sequence>
<evidence type="ECO:0000256" key="1">
    <source>
        <dbReference type="SAM" id="MobiDB-lite"/>
    </source>
</evidence>
<dbReference type="Gene3D" id="3.40.50.720">
    <property type="entry name" value="NAD(P)-binding Rossmann-like Domain"/>
    <property type="match status" value="1"/>
</dbReference>
<dbReference type="Proteomes" id="UP000295258">
    <property type="component" value="Unassembled WGS sequence"/>
</dbReference>
<dbReference type="InterPro" id="IPR005097">
    <property type="entry name" value="Sacchrp_dh_NADP-bd"/>
</dbReference>
<feature type="region of interest" description="Disordered" evidence="1">
    <location>
        <begin position="1"/>
        <end position="164"/>
    </location>
</feature>
<evidence type="ECO:0000259" key="2">
    <source>
        <dbReference type="Pfam" id="PF03435"/>
    </source>
</evidence>
<feature type="compositionally biased region" description="Basic residues" evidence="1">
    <location>
        <begin position="91"/>
        <end position="107"/>
    </location>
</feature>
<feature type="compositionally biased region" description="Basic residues" evidence="1">
    <location>
        <begin position="137"/>
        <end position="157"/>
    </location>
</feature>
<evidence type="ECO:0000313" key="4">
    <source>
        <dbReference type="Proteomes" id="UP000295258"/>
    </source>
</evidence>
<reference evidence="3 4" key="1">
    <citation type="submission" date="2019-03" db="EMBL/GenBank/DDBJ databases">
        <title>Draft genome sequences of novel Actinobacteria.</title>
        <authorList>
            <person name="Sahin N."/>
            <person name="Ay H."/>
            <person name="Saygin H."/>
        </authorList>
    </citation>
    <scope>NUCLEOTIDE SEQUENCE [LARGE SCALE GENOMIC DNA]</scope>
    <source>
        <strain evidence="3 4">KC310</strain>
    </source>
</reference>
<feature type="compositionally biased region" description="Basic residues" evidence="1">
    <location>
        <begin position="34"/>
        <end position="45"/>
    </location>
</feature>
<keyword evidence="4" id="KW-1185">Reference proteome</keyword>
<dbReference type="EMBL" id="SMKO01000200">
    <property type="protein sequence ID" value="TDC92058.1"/>
    <property type="molecule type" value="Genomic_DNA"/>
</dbReference>
<feature type="compositionally biased region" description="Basic and acidic residues" evidence="1">
    <location>
        <begin position="108"/>
        <end position="126"/>
    </location>
</feature>
<accession>A0A4R4UJD2</accession>
<dbReference type="AlphaFoldDB" id="A0A4R4UJD2"/>
<dbReference type="PANTHER" id="PTHR43781">
    <property type="entry name" value="SACCHAROPINE DEHYDROGENASE"/>
    <property type="match status" value="1"/>
</dbReference>
<organism evidence="3 4">
    <name type="scientific">Nonomuraea deserti</name>
    <dbReference type="NCBI Taxonomy" id="1848322"/>
    <lineage>
        <taxon>Bacteria</taxon>
        <taxon>Bacillati</taxon>
        <taxon>Actinomycetota</taxon>
        <taxon>Actinomycetes</taxon>
        <taxon>Streptosporangiales</taxon>
        <taxon>Streptosporangiaceae</taxon>
        <taxon>Nonomuraea</taxon>
    </lineage>
</organism>